<dbReference type="EMBL" id="AATQ01000003">
    <property type="protein sequence ID" value="EAU48055.1"/>
    <property type="molecule type" value="Genomic_DNA"/>
</dbReference>
<evidence type="ECO:0000256" key="1">
    <source>
        <dbReference type="ARBA" id="ARBA00023172"/>
    </source>
</evidence>
<sequence>MKHFSVDDLSVALLSHQTPMFSDVLAKIEADTDLSATRKRDMASALKRVADGLGKTPSNVPADPRWLQPRLDAISPAMIGVSQKTWANLVSNARAALVHSGIAKHRTNQQHVLTEGWRVLWETARASGKIHDSLSRFIYFLDRLGVAPEEVGDPHVTAFHDALMDDEIRKNPAASLRNAVNAWNRAVEHVPEWPKTRLKGTEPKAQKIKLPLATFPASFAADLACFQETAGRADFLAEPGIRPLAPASIATYARLLERFAGAVVRSGIPADDIPDIATLLSDKMLEAGLRWLYARCGDELTPGLKQTILALQQVGRRHLGRAEQPLLDKYVKRLPKKQQGMTEKNRARLRPMLAPQMKARIAKLPEALMKRAGTQTSQKACLLREQAIALEILLHCPIRRRNLLSIDLDRHLQRPGDGRVYLVFAKDEVKNRMMLEFELPKRIVAMIERHLALRSPQLCPAGTTYLFPKRDGSCPMAGEHLSDNFKKCLRRELGLEVNLHLFRHFAAHLLLEACPGHYEAARRLLGHSRLTSTLNAYTGVETTSAARAYADIVGKLQQ</sequence>
<keyword evidence="4" id="KW-1185">Reference proteome</keyword>
<comment type="caution">
    <text evidence="3">The sequence shown here is derived from an EMBL/GenBank/DDBJ whole genome shotgun (WGS) entry which is preliminary data.</text>
</comment>
<keyword evidence="1" id="KW-0233">DNA recombination</keyword>
<dbReference type="GO" id="GO:0006310">
    <property type="term" value="P:DNA recombination"/>
    <property type="evidence" value="ECO:0007669"/>
    <property type="project" value="UniProtKB-KW"/>
</dbReference>
<evidence type="ECO:0000313" key="4">
    <source>
        <dbReference type="Proteomes" id="UP000006230"/>
    </source>
</evidence>
<dbReference type="RefSeq" id="WP_007803876.1">
    <property type="nucleotide sequence ID" value="NZ_DS022279.1"/>
</dbReference>
<proteinExistence type="predicted"/>
<organism evidence="3 4">
    <name type="scientific">Salipiger bermudensis (strain DSM 26914 / JCM 13377 / KCTC 12554 / HTCC2601)</name>
    <name type="common">Pelagibaca bermudensis</name>
    <dbReference type="NCBI Taxonomy" id="314265"/>
    <lineage>
        <taxon>Bacteria</taxon>
        <taxon>Pseudomonadati</taxon>
        <taxon>Pseudomonadota</taxon>
        <taxon>Alphaproteobacteria</taxon>
        <taxon>Rhodobacterales</taxon>
        <taxon>Roseobacteraceae</taxon>
        <taxon>Salipiger</taxon>
    </lineage>
</organism>
<dbReference type="InterPro" id="IPR002104">
    <property type="entry name" value="Integrase_catalytic"/>
</dbReference>
<dbReference type="InterPro" id="IPR011010">
    <property type="entry name" value="DNA_brk_join_enz"/>
</dbReference>
<feature type="domain" description="Tyr recombinase" evidence="2">
    <location>
        <begin position="363"/>
        <end position="551"/>
    </location>
</feature>
<gene>
    <name evidence="3" type="ORF">R2601_01410</name>
</gene>
<protein>
    <submittedName>
        <fullName evidence="3">Phage integrase</fullName>
    </submittedName>
</protein>
<dbReference type="STRING" id="314265.R2601_01410"/>
<evidence type="ECO:0000313" key="3">
    <source>
        <dbReference type="EMBL" id="EAU48055.1"/>
    </source>
</evidence>
<dbReference type="GO" id="GO:0015074">
    <property type="term" value="P:DNA integration"/>
    <property type="evidence" value="ECO:0007669"/>
    <property type="project" value="InterPro"/>
</dbReference>
<name>Q0FUM6_SALBH</name>
<dbReference type="HOGENOM" id="CLU_028383_0_0_5"/>
<dbReference type="eggNOG" id="COG4974">
    <property type="taxonomic scope" value="Bacteria"/>
</dbReference>
<dbReference type="PROSITE" id="PS51898">
    <property type="entry name" value="TYR_RECOMBINASE"/>
    <property type="match status" value="1"/>
</dbReference>
<dbReference type="AlphaFoldDB" id="Q0FUM6"/>
<dbReference type="InterPro" id="IPR013762">
    <property type="entry name" value="Integrase-like_cat_sf"/>
</dbReference>
<dbReference type="Gene3D" id="1.10.443.10">
    <property type="entry name" value="Intergrase catalytic core"/>
    <property type="match status" value="1"/>
</dbReference>
<dbReference type="Proteomes" id="UP000006230">
    <property type="component" value="Unassembled WGS sequence"/>
</dbReference>
<dbReference type="SUPFAM" id="SSF56349">
    <property type="entry name" value="DNA breaking-rejoining enzymes"/>
    <property type="match status" value="1"/>
</dbReference>
<evidence type="ECO:0000259" key="2">
    <source>
        <dbReference type="PROSITE" id="PS51898"/>
    </source>
</evidence>
<reference evidence="3 4" key="1">
    <citation type="journal article" date="2010" name="J. Bacteriol.">
        <title>Genome sequences of Pelagibaca bermudensis HTCC2601T and Maritimibacter alkaliphilus HTCC2654T, the type strains of two marine Roseobacter genera.</title>
        <authorList>
            <person name="Thrash J.C."/>
            <person name="Cho J.C."/>
            <person name="Ferriera S."/>
            <person name="Johnson J."/>
            <person name="Vergin K.L."/>
            <person name="Giovannoni S.J."/>
        </authorList>
    </citation>
    <scope>NUCLEOTIDE SEQUENCE [LARGE SCALE GENOMIC DNA]</scope>
    <source>
        <strain evidence="4">DSM 26914 / JCM 13377 / KCTC 12554 / HTCC2601</strain>
    </source>
</reference>
<accession>Q0FUM6</accession>
<dbReference type="Pfam" id="PF00589">
    <property type="entry name" value="Phage_integrase"/>
    <property type="match status" value="1"/>
</dbReference>
<dbReference type="CDD" id="cd00397">
    <property type="entry name" value="DNA_BRE_C"/>
    <property type="match status" value="1"/>
</dbReference>
<dbReference type="GO" id="GO:0003677">
    <property type="term" value="F:DNA binding"/>
    <property type="evidence" value="ECO:0007669"/>
    <property type="project" value="InterPro"/>
</dbReference>